<dbReference type="Proteomes" id="UP001165960">
    <property type="component" value="Unassembled WGS sequence"/>
</dbReference>
<name>A0ACC2TK86_9FUNG</name>
<accession>A0ACC2TK86</accession>
<keyword evidence="2" id="KW-1185">Reference proteome</keyword>
<evidence type="ECO:0000313" key="1">
    <source>
        <dbReference type="EMBL" id="KAJ9075068.1"/>
    </source>
</evidence>
<comment type="caution">
    <text evidence="1">The sequence shown here is derived from an EMBL/GenBank/DDBJ whole genome shotgun (WGS) entry which is preliminary data.</text>
</comment>
<organism evidence="1 2">
    <name type="scientific">Entomophthora muscae</name>
    <dbReference type="NCBI Taxonomy" id="34485"/>
    <lineage>
        <taxon>Eukaryota</taxon>
        <taxon>Fungi</taxon>
        <taxon>Fungi incertae sedis</taxon>
        <taxon>Zoopagomycota</taxon>
        <taxon>Entomophthoromycotina</taxon>
        <taxon>Entomophthoromycetes</taxon>
        <taxon>Entomophthorales</taxon>
        <taxon>Entomophthoraceae</taxon>
        <taxon>Entomophthora</taxon>
    </lineage>
</organism>
<dbReference type="EMBL" id="QTSX02002841">
    <property type="protein sequence ID" value="KAJ9075068.1"/>
    <property type="molecule type" value="Genomic_DNA"/>
</dbReference>
<proteinExistence type="predicted"/>
<reference evidence="1" key="1">
    <citation type="submission" date="2022-04" db="EMBL/GenBank/DDBJ databases">
        <title>Genome of the entomopathogenic fungus Entomophthora muscae.</title>
        <authorList>
            <person name="Elya C."/>
            <person name="Lovett B.R."/>
            <person name="Lee E."/>
            <person name="Macias A.M."/>
            <person name="Hajek A.E."/>
            <person name="De Bivort B.L."/>
            <person name="Kasson M.T."/>
            <person name="De Fine Licht H.H."/>
            <person name="Stajich J.E."/>
        </authorList>
    </citation>
    <scope>NUCLEOTIDE SEQUENCE</scope>
    <source>
        <strain evidence="1">Berkeley</strain>
    </source>
</reference>
<evidence type="ECO:0000313" key="2">
    <source>
        <dbReference type="Proteomes" id="UP001165960"/>
    </source>
</evidence>
<sequence length="122" mass="13533">MRACSPTNGSRQTPRPSKQAALKNTKLNTHTYYVKWKGYLLEESTWELLSNLINAQEAVQLYLNKKNQKGGLLGEEGNGVRIVNSSSLENWAQEQESNPDPGSPGSVDCRTVCPRFLGINPL</sequence>
<gene>
    <name evidence="1" type="primary">MPHOSPH8_2</name>
    <name evidence="1" type="ORF">DSO57_1000350</name>
</gene>
<protein>
    <submittedName>
        <fullName evidence="1">M-phase phosphoprotein 8</fullName>
    </submittedName>
</protein>